<comment type="caution">
    <text evidence="3">The sequence shown here is derived from an EMBL/GenBank/DDBJ whole genome shotgun (WGS) entry which is preliminary data.</text>
</comment>
<name>A0AAJ2X6S9_XANCA</name>
<dbReference type="AlphaFoldDB" id="A0AAJ2X6S9"/>
<evidence type="ECO:0000313" key="3">
    <source>
        <dbReference type="EMBL" id="MEC3889783.1"/>
    </source>
</evidence>
<sequence length="743" mass="82653">MNKPKSSRTGHRPPARAIRAHAPSECPDHRSEVEVLADLQAVCTQPGFVHALAYMCFRDNMILYREVLTPEDMRFMSDPSRLLRTEINTLIGLMVKAPIDWALPSPATLQQYVESSDKLLLELHHALSAAFSLKDVAAAIQRGEQINPFDSGAVMREPIFYAAESAYNFQYLDLAARRYAADADWLQANVGFTLDQACAVAESADLVNAERFDKLRDRLRGVPPDQWTMLPAFFLTTEEVAAHAKLPPELVERILARFALPADATNSQFVGLQDFNEVAAAPLLRSPGGEYVSLQNYALAEALYESPFYWMQADPAYRARHNQYRGQFTEEFVAERLARVFGAERVLTNIDIWRGKNKVAEIDVLVLWADRAIIVQAKSKRLTIEARKGGDQIIRDDFRKSVQDAYDQGLTCAEYLGDSRFRVTGADGSGVKLPDTFTEIYLFCVVSDHYPALSFQTHQFLKTREVAGVRAALVTDVFLIDVMTELLASPLHFLSYVARRARYGERLLAAQELTILGYHLGHNLWFDDEMSMIYLGEDFTHGVDVAMAVRRRGLPGAAIPEGILTKFAGTTIARVLQAIEVRPEPAVLYQGFQLLEMSGQAIRDLNRMIDQQALRAAHDGLPHDITMAFPDGSGLTVVCSGEADATAMASLASYCVRRKYTQKAATWFGLCLTSGQAQLRFGLRLAAPWQQDNAMDAEIATMPALRPVQEGMERLFCGAKMTPKTGRNDPCHAAADKNTRSAA</sequence>
<accession>A0AAJ2X6S9</accession>
<reference evidence="3" key="2">
    <citation type="submission" date="2024-01" db="EMBL/GenBank/DDBJ databases">
        <title>Long-read genome sequencing of X. campestris pv. papavericola.</title>
        <authorList>
            <person name="Hussain R.M.F."/>
            <person name="Greer S."/>
            <person name="Harrison J."/>
            <person name="Grant M."/>
            <person name="Vicente J."/>
            <person name="Studholme D.J."/>
        </authorList>
    </citation>
    <scope>NUCLEOTIDE SEQUENCE</scope>
    <source>
        <strain evidence="3">NCPPB 2970</strain>
    </source>
</reference>
<evidence type="ECO:0000313" key="4">
    <source>
        <dbReference type="Proteomes" id="UP001297361"/>
    </source>
</evidence>
<reference evidence="3" key="1">
    <citation type="submission" date="2021-10" db="EMBL/GenBank/DDBJ databases">
        <authorList>
            <person name="Hussein R."/>
            <person name="Harrison J."/>
            <person name="Studholme D.J."/>
            <person name="Vicente J."/>
            <person name="Grant M."/>
        </authorList>
    </citation>
    <scope>NUCLEOTIDE SEQUENCE</scope>
    <source>
        <strain evidence="3">NCPPB 2970</strain>
    </source>
</reference>
<feature type="compositionally biased region" description="Basic residues" evidence="1">
    <location>
        <begin position="1"/>
        <end position="14"/>
    </location>
</feature>
<dbReference type="EMBL" id="JAJFNJ020000003">
    <property type="protein sequence ID" value="MEC3889783.1"/>
    <property type="molecule type" value="Genomic_DNA"/>
</dbReference>
<evidence type="ECO:0000259" key="2">
    <source>
        <dbReference type="Pfam" id="PF08378"/>
    </source>
</evidence>
<dbReference type="Proteomes" id="UP001297361">
    <property type="component" value="Unassembled WGS sequence"/>
</dbReference>
<proteinExistence type="predicted"/>
<organism evidence="3 4">
    <name type="scientific">Xanthomonas campestris pv. papavericola</name>
    <dbReference type="NCBI Taxonomy" id="487881"/>
    <lineage>
        <taxon>Bacteria</taxon>
        <taxon>Pseudomonadati</taxon>
        <taxon>Pseudomonadota</taxon>
        <taxon>Gammaproteobacteria</taxon>
        <taxon>Lysobacterales</taxon>
        <taxon>Lysobacteraceae</taxon>
        <taxon>Xanthomonas</taxon>
    </lineage>
</organism>
<evidence type="ECO:0000256" key="1">
    <source>
        <dbReference type="SAM" id="MobiDB-lite"/>
    </source>
</evidence>
<protein>
    <submittedName>
        <fullName evidence="3">Nuclease-related domain-containing protein</fullName>
    </submittedName>
</protein>
<dbReference type="Pfam" id="PF08378">
    <property type="entry name" value="NERD"/>
    <property type="match status" value="1"/>
</dbReference>
<feature type="domain" description="NERD" evidence="2">
    <location>
        <begin position="325"/>
        <end position="414"/>
    </location>
</feature>
<dbReference type="InterPro" id="IPR011528">
    <property type="entry name" value="NERD"/>
</dbReference>
<gene>
    <name evidence="3" type="ORF">LLE72_019010</name>
</gene>
<feature type="region of interest" description="Disordered" evidence="1">
    <location>
        <begin position="1"/>
        <end position="24"/>
    </location>
</feature>